<dbReference type="Pfam" id="PF14069">
    <property type="entry name" value="SpoVIF"/>
    <property type="match status" value="1"/>
</dbReference>
<evidence type="ECO:0000313" key="1">
    <source>
        <dbReference type="EMBL" id="MFD1608365.1"/>
    </source>
</evidence>
<dbReference type="Proteomes" id="UP001597221">
    <property type="component" value="Unassembled WGS sequence"/>
</dbReference>
<dbReference type="RefSeq" id="WP_251510291.1">
    <property type="nucleotide sequence ID" value="NZ_JAMBON010000001.1"/>
</dbReference>
<protein>
    <submittedName>
        <fullName evidence="1">Stage VI sporulation protein F</fullName>
    </submittedName>
</protein>
<comment type="caution">
    <text evidence="1">The sequence shown here is derived from an EMBL/GenBank/DDBJ whole genome shotgun (WGS) entry which is preliminary data.</text>
</comment>
<accession>A0ABW4HSP1</accession>
<keyword evidence="2" id="KW-1185">Reference proteome</keyword>
<proteinExistence type="predicted"/>
<dbReference type="EMBL" id="JBHUDE010000049">
    <property type="protein sequence ID" value="MFD1608365.1"/>
    <property type="molecule type" value="Genomic_DNA"/>
</dbReference>
<sequence>MNNFQKGMFDKIQQNANISPDEIFKVADSVKNADFSDEQTVRDLIQRLSRMAGKPVSKQKEDKIVEAIVKNKMPMDSKAMNKFFDN</sequence>
<name>A0ABW4HSP1_9BACI</name>
<organism evidence="1 2">
    <name type="scientific">Oceanobacillus luteolus</name>
    <dbReference type="NCBI Taxonomy" id="1274358"/>
    <lineage>
        <taxon>Bacteria</taxon>
        <taxon>Bacillati</taxon>
        <taxon>Bacillota</taxon>
        <taxon>Bacilli</taxon>
        <taxon>Bacillales</taxon>
        <taxon>Bacillaceae</taxon>
        <taxon>Oceanobacillus</taxon>
    </lineage>
</organism>
<dbReference type="InterPro" id="IPR025942">
    <property type="entry name" value="SpoVIF"/>
</dbReference>
<gene>
    <name evidence="1" type="ORF">ACFSBH_11915</name>
</gene>
<reference evidence="2" key="1">
    <citation type="journal article" date="2019" name="Int. J. Syst. Evol. Microbiol.">
        <title>The Global Catalogue of Microorganisms (GCM) 10K type strain sequencing project: providing services to taxonomists for standard genome sequencing and annotation.</title>
        <authorList>
            <consortium name="The Broad Institute Genomics Platform"/>
            <consortium name="The Broad Institute Genome Sequencing Center for Infectious Disease"/>
            <person name="Wu L."/>
            <person name="Ma J."/>
        </authorList>
    </citation>
    <scope>NUCLEOTIDE SEQUENCE [LARGE SCALE GENOMIC DNA]</scope>
    <source>
        <strain evidence="2">CGMCC 1.12376</strain>
    </source>
</reference>
<evidence type="ECO:0000313" key="2">
    <source>
        <dbReference type="Proteomes" id="UP001597221"/>
    </source>
</evidence>